<dbReference type="PROSITE" id="PS00198">
    <property type="entry name" value="4FE4S_FER_1"/>
    <property type="match status" value="1"/>
</dbReference>
<keyword evidence="13" id="KW-1185">Reference proteome</keyword>
<feature type="binding site" evidence="9">
    <location>
        <position position="296"/>
    </location>
    <ligand>
        <name>[4Fe-4S] cluster</name>
        <dbReference type="ChEBI" id="CHEBI:49883"/>
        <label>2</label>
    </ligand>
</feature>
<keyword evidence="3 9" id="KW-0819">tRNA processing</keyword>
<dbReference type="PROSITE" id="PS51379">
    <property type="entry name" value="4FE4S_FER_2"/>
    <property type="match status" value="1"/>
</dbReference>
<dbReference type="GO" id="GO:0051539">
    <property type="term" value="F:4 iron, 4 sulfur cluster binding"/>
    <property type="evidence" value="ECO:0007669"/>
    <property type="project" value="UniProtKB-KW"/>
</dbReference>
<feature type="binding site" evidence="9">
    <location>
        <position position="323"/>
    </location>
    <ligand>
        <name>[4Fe-4S] cluster</name>
        <dbReference type="ChEBI" id="CHEBI:49883"/>
        <label>2</label>
    </ligand>
</feature>
<dbReference type="AlphaFoldDB" id="A0A1H3E420"/>
<comment type="pathway">
    <text evidence="9">tRNA modification; tRNA-queuosine biosynthesis.</text>
</comment>
<evidence type="ECO:0000256" key="8">
    <source>
        <dbReference type="ARBA" id="ARBA00023014"/>
    </source>
</evidence>
<keyword evidence="8 9" id="KW-0411">Iron-sulfur</keyword>
<reference evidence="12 13" key="1">
    <citation type="submission" date="2016-10" db="EMBL/GenBank/DDBJ databases">
        <authorList>
            <person name="de Groot N.N."/>
        </authorList>
    </citation>
    <scope>NUCLEOTIDE SEQUENCE [LARGE SCALE GENOMIC DNA]</scope>
    <source>
        <strain evidence="12 13">DSM 17890</strain>
    </source>
</reference>
<comment type="subunit">
    <text evidence="9">Monomer.</text>
</comment>
<dbReference type="GO" id="GO:0031419">
    <property type="term" value="F:cobalamin binding"/>
    <property type="evidence" value="ECO:0007669"/>
    <property type="project" value="UniProtKB-KW"/>
</dbReference>
<dbReference type="GO" id="GO:0008616">
    <property type="term" value="P:tRNA queuosine(34) biosynthetic process"/>
    <property type="evidence" value="ECO:0007669"/>
    <property type="project" value="UniProtKB-UniRule"/>
</dbReference>
<dbReference type="FunFam" id="3.30.70.20:FF:000017">
    <property type="entry name" value="Epoxyqueuosine reductase"/>
    <property type="match status" value="1"/>
</dbReference>
<feature type="active site" description="Proton donor" evidence="9">
    <location>
        <position position="216"/>
    </location>
</feature>
<dbReference type="PANTHER" id="PTHR30002">
    <property type="entry name" value="EPOXYQUEUOSINE REDUCTASE"/>
    <property type="match status" value="1"/>
</dbReference>
<feature type="binding site" evidence="9">
    <location>
        <begin position="323"/>
        <end position="324"/>
    </location>
    <ligand>
        <name>cob(II)alamin</name>
        <dbReference type="ChEBI" id="CHEBI:16304"/>
    </ligand>
</feature>
<dbReference type="HAMAP" id="MF_00916">
    <property type="entry name" value="QueG"/>
    <property type="match status" value="1"/>
</dbReference>
<dbReference type="SUPFAM" id="SSF48371">
    <property type="entry name" value="ARM repeat"/>
    <property type="match status" value="1"/>
</dbReference>
<comment type="function">
    <text evidence="9">Catalyzes the conversion of epoxyqueuosine (oQ) to queuosine (Q), which is a hypermodified base found in the wobble positions of tRNA(Asp), tRNA(Asn), tRNA(His) and tRNA(Tyr).</text>
</comment>
<evidence type="ECO:0000313" key="12">
    <source>
        <dbReference type="EMBL" id="SDX73360.1"/>
    </source>
</evidence>
<evidence type="ECO:0000256" key="2">
    <source>
        <dbReference type="ARBA" id="ARBA00022490"/>
    </source>
</evidence>
<comment type="cofactor">
    <cofactor evidence="9">
        <name>[4Fe-4S] cluster</name>
        <dbReference type="ChEBI" id="CHEBI:49883"/>
    </cofactor>
    <text evidence="9">Binds 2 [4Fe-4S] clusters per monomer.</text>
</comment>
<dbReference type="Pfam" id="PF08331">
    <property type="entry name" value="QueG_DUF1730"/>
    <property type="match status" value="1"/>
</dbReference>
<comment type="caution">
    <text evidence="9">Lacks conserved residue(s) required for the propagation of feature annotation.</text>
</comment>
<keyword evidence="2 9" id="KW-0963">Cytoplasm</keyword>
<feature type="region of interest" description="Disordered" evidence="10">
    <location>
        <begin position="1"/>
        <end position="75"/>
    </location>
</feature>
<keyword evidence="7 9" id="KW-0408">Iron</keyword>
<sequence length="462" mass="50292">MCFPRRAARGPRPPRRGFQRAAAPGFGPRDLGRRASGPRPRVISDSAHTALRHPPRGTSLPHLAPRRTGDGAATRRRAIPLDPAQLKTRLAEAARAEGFAAMGVCRPDAIPEAAPRLARFLEAGRHGDMGWMEARSHWRGDPTTLWPEARSVIMLAEAYTPAEDPLALLEMPDRASVSVYARGPDYHDRVKKRLKRLAGAFLAEAGPETGVKVFVDTAPVMEKPLAQAAGLGWQGKHTNLLGREIGNWVFLGAIFTTAELPADAPEVSHCGTCRKCLDICPTQAFPAPYQLDATRCISYLTIELKGPIPREFRPLIGNRIYGCDDCLAVCPWNKFAAEASGALYQSRVELNRPRLTDFAALDEAGFREVFAGSPIKRIGHARFLRNVLIAMGNSGVSELIPWVEARIDDPAPLVRGTAVWALSRLAPGRLAARAPARPDPDPQVAEEWRLALAETGGAARRA</sequence>
<evidence type="ECO:0000256" key="3">
    <source>
        <dbReference type="ARBA" id="ARBA00022694"/>
    </source>
</evidence>
<feature type="binding site" evidence="9">
    <location>
        <position position="280"/>
    </location>
    <ligand>
        <name>[4Fe-4S] cluster</name>
        <dbReference type="ChEBI" id="CHEBI:49883"/>
        <label>2</label>
    </ligand>
</feature>
<dbReference type="GO" id="GO:0005737">
    <property type="term" value="C:cytoplasm"/>
    <property type="evidence" value="ECO:0007669"/>
    <property type="project" value="UniProtKB-SubCell"/>
</dbReference>
<comment type="cofactor">
    <cofactor evidence="9">
        <name>cob(II)alamin</name>
        <dbReference type="ChEBI" id="CHEBI:16304"/>
    </cofactor>
</comment>
<dbReference type="GO" id="GO:0046872">
    <property type="term" value="F:metal ion binding"/>
    <property type="evidence" value="ECO:0007669"/>
    <property type="project" value="UniProtKB-KW"/>
</dbReference>
<keyword evidence="4 9" id="KW-0479">Metal-binding</keyword>
<gene>
    <name evidence="9" type="primary">queG</name>
    <name evidence="12" type="ORF">SAMN05444336_10959</name>
</gene>
<comment type="catalytic activity">
    <reaction evidence="9">
        <text>epoxyqueuosine(34) in tRNA + AH2 = queuosine(34) in tRNA + A + H2O</text>
        <dbReference type="Rhea" id="RHEA:32159"/>
        <dbReference type="Rhea" id="RHEA-COMP:18571"/>
        <dbReference type="Rhea" id="RHEA-COMP:18582"/>
        <dbReference type="ChEBI" id="CHEBI:13193"/>
        <dbReference type="ChEBI" id="CHEBI:15377"/>
        <dbReference type="ChEBI" id="CHEBI:17499"/>
        <dbReference type="ChEBI" id="CHEBI:194431"/>
        <dbReference type="ChEBI" id="CHEBI:194443"/>
        <dbReference type="EC" id="1.17.99.6"/>
    </reaction>
</comment>
<dbReference type="GO" id="GO:0052693">
    <property type="term" value="F:epoxyqueuosine reductase activity"/>
    <property type="evidence" value="ECO:0007669"/>
    <property type="project" value="UniProtKB-UniRule"/>
</dbReference>
<dbReference type="SUPFAM" id="SSF46548">
    <property type="entry name" value="alpha-helical ferredoxin"/>
    <property type="match status" value="1"/>
</dbReference>
<feature type="binding site" evidence="9">
    <location>
        <position position="276"/>
    </location>
    <ligand>
        <name>[4Fe-4S] cluster</name>
        <dbReference type="ChEBI" id="CHEBI:49883"/>
        <label>1</label>
    </ligand>
</feature>
<dbReference type="STRING" id="356660.SAMN05444336_10959"/>
<comment type="subcellular location">
    <subcellularLocation>
        <location evidence="9">Cytoplasm</location>
    </subcellularLocation>
</comment>
<evidence type="ECO:0000256" key="6">
    <source>
        <dbReference type="ARBA" id="ARBA00023002"/>
    </source>
</evidence>
<keyword evidence="6 9" id="KW-0560">Oxidoreductase</keyword>
<dbReference type="Gene3D" id="1.25.10.10">
    <property type="entry name" value="Leucine-rich Repeat Variant"/>
    <property type="match status" value="1"/>
</dbReference>
<dbReference type="EMBL" id="FNMZ01000009">
    <property type="protein sequence ID" value="SDX73360.1"/>
    <property type="molecule type" value="Genomic_DNA"/>
</dbReference>
<dbReference type="NCBIfam" id="TIGR00276">
    <property type="entry name" value="tRNA epoxyqueuosine(34) reductase QueG"/>
    <property type="match status" value="1"/>
</dbReference>
<dbReference type="InterPro" id="IPR013542">
    <property type="entry name" value="QueG_DUF1730"/>
</dbReference>
<feature type="binding site" evidence="9">
    <location>
        <position position="240"/>
    </location>
    <ligand>
        <name>cob(II)alamin</name>
        <dbReference type="ChEBI" id="CHEBI:16304"/>
    </ligand>
</feature>
<feature type="binding site" evidence="9">
    <location>
        <position position="326"/>
    </location>
    <ligand>
        <name>[4Fe-4S] cluster</name>
        <dbReference type="ChEBI" id="CHEBI:49883"/>
        <label>2</label>
    </ligand>
</feature>
<feature type="binding site" evidence="9">
    <location>
        <position position="139"/>
    </location>
    <ligand>
        <name>cob(II)alamin</name>
        <dbReference type="ChEBI" id="CHEBI:16304"/>
    </ligand>
</feature>
<protein>
    <recommendedName>
        <fullName evidence="9">Epoxyqueuosine reductase</fullName>
        <ecNumber evidence="9">1.17.99.6</ecNumber>
    </recommendedName>
    <alternativeName>
        <fullName evidence="9">Queuosine biosynthesis protein QueG</fullName>
    </alternativeName>
</protein>
<keyword evidence="9" id="KW-0170">Cobalt</keyword>
<dbReference type="PANTHER" id="PTHR30002:SF4">
    <property type="entry name" value="EPOXYQUEUOSINE REDUCTASE"/>
    <property type="match status" value="1"/>
</dbReference>
<evidence type="ECO:0000256" key="9">
    <source>
        <dbReference type="HAMAP-Rule" id="MF_00916"/>
    </source>
</evidence>
<dbReference type="UniPathway" id="UPA00392"/>
<evidence type="ECO:0000256" key="10">
    <source>
        <dbReference type="SAM" id="MobiDB-lite"/>
    </source>
</evidence>
<feature type="compositionally biased region" description="Basic residues" evidence="10">
    <location>
        <begin position="1"/>
        <end position="18"/>
    </location>
</feature>
<feature type="domain" description="4Fe-4S ferredoxin-type" evidence="11">
    <location>
        <begin position="258"/>
        <end position="290"/>
    </location>
</feature>
<feature type="binding site" evidence="9">
    <location>
        <position position="216"/>
    </location>
    <ligand>
        <name>cob(II)alamin</name>
        <dbReference type="ChEBI" id="CHEBI:16304"/>
    </ligand>
</feature>
<feature type="binding site" evidence="9">
    <location>
        <position position="330"/>
    </location>
    <ligand>
        <name>[4Fe-4S] cluster</name>
        <dbReference type="ChEBI" id="CHEBI:49883"/>
        <label>1</label>
    </ligand>
</feature>
<evidence type="ECO:0000256" key="4">
    <source>
        <dbReference type="ARBA" id="ARBA00022723"/>
    </source>
</evidence>
<accession>A0A1H3E420</accession>
<dbReference type="Gene3D" id="3.30.70.20">
    <property type="match status" value="1"/>
</dbReference>
<evidence type="ECO:0000259" key="11">
    <source>
        <dbReference type="PROSITE" id="PS51379"/>
    </source>
</evidence>
<dbReference type="Proteomes" id="UP000199118">
    <property type="component" value="Unassembled WGS sequence"/>
</dbReference>
<feature type="compositionally biased region" description="Low complexity" evidence="10">
    <location>
        <begin position="19"/>
        <end position="28"/>
    </location>
</feature>
<dbReference type="InterPro" id="IPR016024">
    <property type="entry name" value="ARM-type_fold"/>
</dbReference>
<proteinExistence type="inferred from homology"/>
<keyword evidence="5 9" id="KW-0671">Queuosine biosynthesis</keyword>
<feature type="binding site" evidence="9">
    <location>
        <position position="270"/>
    </location>
    <ligand>
        <name>[4Fe-4S] cluster</name>
        <dbReference type="ChEBI" id="CHEBI:49883"/>
        <label>1</label>
    </ligand>
</feature>
<dbReference type="InterPro" id="IPR011989">
    <property type="entry name" value="ARM-like"/>
</dbReference>
<keyword evidence="1 9" id="KW-0004">4Fe-4S</keyword>
<feature type="binding site" evidence="9">
    <location>
        <position position="298"/>
    </location>
    <ligand>
        <name>cob(II)alamin</name>
        <dbReference type="ChEBI" id="CHEBI:16304"/>
    </ligand>
</feature>
<feature type="binding site" evidence="9">
    <location>
        <position position="251"/>
    </location>
    <ligand>
        <name>cob(II)alamin</name>
        <dbReference type="ChEBI" id="CHEBI:16304"/>
    </ligand>
</feature>
<evidence type="ECO:0000256" key="1">
    <source>
        <dbReference type="ARBA" id="ARBA00022485"/>
    </source>
</evidence>
<dbReference type="EC" id="1.17.99.6" evidence="9"/>
<feature type="binding site" evidence="9">
    <location>
        <position position="273"/>
    </location>
    <ligand>
        <name>[4Fe-4S] cluster</name>
        <dbReference type="ChEBI" id="CHEBI:49883"/>
        <label>1</label>
    </ligand>
</feature>
<organism evidence="12 13">
    <name type="scientific">Albimonas donghaensis</name>
    <dbReference type="NCBI Taxonomy" id="356660"/>
    <lineage>
        <taxon>Bacteria</taxon>
        <taxon>Pseudomonadati</taxon>
        <taxon>Pseudomonadota</taxon>
        <taxon>Alphaproteobacteria</taxon>
        <taxon>Rhodobacterales</taxon>
        <taxon>Paracoccaceae</taxon>
        <taxon>Albimonas</taxon>
    </lineage>
</organism>
<evidence type="ECO:0000256" key="5">
    <source>
        <dbReference type="ARBA" id="ARBA00022785"/>
    </source>
</evidence>
<dbReference type="Pfam" id="PF13484">
    <property type="entry name" value="Fer4_16"/>
    <property type="match status" value="1"/>
</dbReference>
<dbReference type="InterPro" id="IPR017896">
    <property type="entry name" value="4Fe4S_Fe-S-bd"/>
</dbReference>
<dbReference type="InterPro" id="IPR017900">
    <property type="entry name" value="4Fe4S_Fe_S_CS"/>
</dbReference>
<dbReference type="InterPro" id="IPR004453">
    <property type="entry name" value="QueG"/>
</dbReference>
<feature type="binding site" evidence="9">
    <location>
        <position position="305"/>
    </location>
    <ligand>
        <name>tRNA</name>
        <dbReference type="ChEBI" id="CHEBI:17843"/>
    </ligand>
</feature>
<evidence type="ECO:0000256" key="7">
    <source>
        <dbReference type="ARBA" id="ARBA00023004"/>
    </source>
</evidence>
<comment type="similarity">
    <text evidence="9">Belongs to the QueG family.</text>
</comment>
<name>A0A1H3E420_9RHOB</name>
<evidence type="ECO:0000313" key="13">
    <source>
        <dbReference type="Proteomes" id="UP000199118"/>
    </source>
</evidence>
<keyword evidence="9" id="KW-0846">Cobalamin</keyword>